<reference evidence="11 12" key="1">
    <citation type="journal article" date="2022" name="Nat. Ecol. Evol.">
        <title>A masculinizing supergene underlies an exaggerated male reproductive morph in a spider.</title>
        <authorList>
            <person name="Hendrickx F."/>
            <person name="De Corte Z."/>
            <person name="Sonet G."/>
            <person name="Van Belleghem S.M."/>
            <person name="Kostlbacher S."/>
            <person name="Vangestel C."/>
        </authorList>
    </citation>
    <scope>NUCLEOTIDE SEQUENCE [LARGE SCALE GENOMIC DNA]</scope>
    <source>
        <strain evidence="11">W744_W776</strain>
    </source>
</reference>
<evidence type="ECO:0000256" key="6">
    <source>
        <dbReference type="ARBA" id="ARBA00023015"/>
    </source>
</evidence>
<dbReference type="SMART" id="SM00385">
    <property type="entry name" value="CYCLIN"/>
    <property type="match status" value="1"/>
</dbReference>
<dbReference type="GO" id="GO:0097550">
    <property type="term" value="C:transcription preinitiation complex"/>
    <property type="evidence" value="ECO:0007669"/>
    <property type="project" value="TreeGrafter"/>
</dbReference>
<evidence type="ECO:0000256" key="9">
    <source>
        <dbReference type="SAM" id="MobiDB-lite"/>
    </source>
</evidence>
<dbReference type="AlphaFoldDB" id="A0AAV6TIW9"/>
<evidence type="ECO:0000256" key="5">
    <source>
        <dbReference type="ARBA" id="ARBA00022833"/>
    </source>
</evidence>
<evidence type="ECO:0000256" key="7">
    <source>
        <dbReference type="ARBA" id="ARBA00023163"/>
    </source>
</evidence>
<evidence type="ECO:0000259" key="10">
    <source>
        <dbReference type="SMART" id="SM00385"/>
    </source>
</evidence>
<keyword evidence="8" id="KW-0539">Nucleus</keyword>
<dbReference type="GO" id="GO:0000995">
    <property type="term" value="F:RNA polymerase III general transcription initiation factor activity"/>
    <property type="evidence" value="ECO:0007669"/>
    <property type="project" value="TreeGrafter"/>
</dbReference>
<dbReference type="GO" id="GO:0008270">
    <property type="term" value="F:zinc ion binding"/>
    <property type="evidence" value="ECO:0007669"/>
    <property type="project" value="UniProtKB-KW"/>
</dbReference>
<comment type="similarity">
    <text evidence="2">Belongs to the TFIIB family.</text>
</comment>
<dbReference type="InterPro" id="IPR000812">
    <property type="entry name" value="TFIIB"/>
</dbReference>
<evidence type="ECO:0000256" key="8">
    <source>
        <dbReference type="ARBA" id="ARBA00023242"/>
    </source>
</evidence>
<organism evidence="11 12">
    <name type="scientific">Oedothorax gibbosus</name>
    <dbReference type="NCBI Taxonomy" id="931172"/>
    <lineage>
        <taxon>Eukaryota</taxon>
        <taxon>Metazoa</taxon>
        <taxon>Ecdysozoa</taxon>
        <taxon>Arthropoda</taxon>
        <taxon>Chelicerata</taxon>
        <taxon>Arachnida</taxon>
        <taxon>Araneae</taxon>
        <taxon>Araneomorphae</taxon>
        <taxon>Entelegynae</taxon>
        <taxon>Araneoidea</taxon>
        <taxon>Linyphiidae</taxon>
        <taxon>Erigoninae</taxon>
        <taxon>Oedothorax</taxon>
    </lineage>
</organism>
<gene>
    <name evidence="11" type="ORF">JTE90_025038</name>
</gene>
<dbReference type="GO" id="GO:0005634">
    <property type="term" value="C:nucleus"/>
    <property type="evidence" value="ECO:0007669"/>
    <property type="project" value="UniProtKB-SubCell"/>
</dbReference>
<keyword evidence="12" id="KW-1185">Reference proteome</keyword>
<sequence>MLLDLSDVLKINVYELGKTYLKLSSELRINTPAIDPILYIARFAHQLQFAEKENEVALTATKLVRRMKSDWIHFGRRPSGLCGAALLVAARLHGFNRTIDDVIKVVKVCQATVRKRLNEFGDTPSGKLSIEDFMTVDLSEEQDPPSFKNARKKIRELDDDNKVKDLENQVVEFQKQIEKALESTKRKSMYSKYAEEAGESSSVSSSPESE</sequence>
<dbReference type="SUPFAM" id="SSF47954">
    <property type="entry name" value="Cyclin-like"/>
    <property type="match status" value="1"/>
</dbReference>
<dbReference type="GO" id="GO:0017025">
    <property type="term" value="F:TBP-class protein binding"/>
    <property type="evidence" value="ECO:0007669"/>
    <property type="project" value="InterPro"/>
</dbReference>
<dbReference type="Gene3D" id="1.10.472.10">
    <property type="entry name" value="Cyclin-like"/>
    <property type="match status" value="1"/>
</dbReference>
<protein>
    <recommendedName>
        <fullName evidence="10">Cyclin-like domain-containing protein</fullName>
    </recommendedName>
</protein>
<dbReference type="PANTHER" id="PTHR11618:SF4">
    <property type="entry name" value="TRANSCRIPTION FACTOR IIIB 90 KDA SUBUNIT"/>
    <property type="match status" value="1"/>
</dbReference>
<dbReference type="Proteomes" id="UP000827092">
    <property type="component" value="Unassembled WGS sequence"/>
</dbReference>
<feature type="compositionally biased region" description="Low complexity" evidence="9">
    <location>
        <begin position="199"/>
        <end position="210"/>
    </location>
</feature>
<keyword evidence="6" id="KW-0805">Transcription regulation</keyword>
<dbReference type="FunFam" id="1.10.472.10:FF:000002">
    <property type="entry name" value="Transcription factor IIIB 90 kDa subunit"/>
    <property type="match status" value="1"/>
</dbReference>
<evidence type="ECO:0000256" key="1">
    <source>
        <dbReference type="ARBA" id="ARBA00004123"/>
    </source>
</evidence>
<dbReference type="InterPro" id="IPR036915">
    <property type="entry name" value="Cyclin-like_sf"/>
</dbReference>
<dbReference type="Pfam" id="PF00382">
    <property type="entry name" value="TFIIB"/>
    <property type="match status" value="1"/>
</dbReference>
<comment type="caution">
    <text evidence="11">The sequence shown here is derived from an EMBL/GenBank/DDBJ whole genome shotgun (WGS) entry which is preliminary data.</text>
</comment>
<evidence type="ECO:0000256" key="3">
    <source>
        <dbReference type="ARBA" id="ARBA00022723"/>
    </source>
</evidence>
<evidence type="ECO:0000256" key="4">
    <source>
        <dbReference type="ARBA" id="ARBA00022771"/>
    </source>
</evidence>
<keyword evidence="3" id="KW-0479">Metal-binding</keyword>
<keyword evidence="4" id="KW-0863">Zinc-finger</keyword>
<dbReference type="CDD" id="cd20554">
    <property type="entry name" value="CYCLIN_TFIIIB90_rpt2"/>
    <property type="match status" value="1"/>
</dbReference>
<dbReference type="GO" id="GO:0070897">
    <property type="term" value="P:transcription preinitiation complex assembly"/>
    <property type="evidence" value="ECO:0007669"/>
    <property type="project" value="InterPro"/>
</dbReference>
<proteinExistence type="inferred from homology"/>
<evidence type="ECO:0000256" key="2">
    <source>
        <dbReference type="ARBA" id="ARBA00010857"/>
    </source>
</evidence>
<keyword evidence="7" id="KW-0804">Transcription</keyword>
<evidence type="ECO:0000313" key="11">
    <source>
        <dbReference type="EMBL" id="KAG8171704.1"/>
    </source>
</evidence>
<dbReference type="GO" id="GO:0001006">
    <property type="term" value="F:RNA polymerase III type 3 promoter sequence-specific DNA binding"/>
    <property type="evidence" value="ECO:0007669"/>
    <property type="project" value="TreeGrafter"/>
</dbReference>
<comment type="subcellular location">
    <subcellularLocation>
        <location evidence="1">Nucleus</location>
    </subcellularLocation>
</comment>
<dbReference type="InterPro" id="IPR013763">
    <property type="entry name" value="Cyclin-like_dom"/>
</dbReference>
<accession>A0AAV6TIW9</accession>
<dbReference type="InterPro" id="IPR013150">
    <property type="entry name" value="TFIIB_cyclin"/>
</dbReference>
<evidence type="ECO:0000313" key="12">
    <source>
        <dbReference type="Proteomes" id="UP000827092"/>
    </source>
</evidence>
<feature type="domain" description="Cyclin-like" evidence="10">
    <location>
        <begin position="38"/>
        <end position="122"/>
    </location>
</feature>
<feature type="region of interest" description="Disordered" evidence="9">
    <location>
        <begin position="185"/>
        <end position="210"/>
    </location>
</feature>
<keyword evidence="5" id="KW-0862">Zinc</keyword>
<name>A0AAV6TIW9_9ARAC</name>
<dbReference type="EMBL" id="JAFNEN010003653">
    <property type="protein sequence ID" value="KAG8171704.1"/>
    <property type="molecule type" value="Genomic_DNA"/>
</dbReference>
<dbReference type="GO" id="GO:0000126">
    <property type="term" value="C:transcription factor TFIIIB complex"/>
    <property type="evidence" value="ECO:0007669"/>
    <property type="project" value="TreeGrafter"/>
</dbReference>
<dbReference type="PANTHER" id="PTHR11618">
    <property type="entry name" value="TRANSCRIPTION INITIATION FACTOR IIB-RELATED"/>
    <property type="match status" value="1"/>
</dbReference>